<evidence type="ECO:0000256" key="1">
    <source>
        <dbReference type="ARBA" id="ARBA00004651"/>
    </source>
</evidence>
<dbReference type="Gene3D" id="1.20.1110.10">
    <property type="entry name" value="Calcium-transporting ATPase, transmembrane domain"/>
    <property type="match status" value="1"/>
</dbReference>
<feature type="transmembrane region" description="Helical" evidence="3">
    <location>
        <begin position="65"/>
        <end position="85"/>
    </location>
</feature>
<organism evidence="4 5">
    <name type="scientific">Clavelina lepadiformis</name>
    <name type="common">Light-bulb sea squirt</name>
    <name type="synonym">Ascidia lepadiformis</name>
    <dbReference type="NCBI Taxonomy" id="159417"/>
    <lineage>
        <taxon>Eukaryota</taxon>
        <taxon>Metazoa</taxon>
        <taxon>Chordata</taxon>
        <taxon>Tunicata</taxon>
        <taxon>Ascidiacea</taxon>
        <taxon>Aplousobranchia</taxon>
        <taxon>Clavelinidae</taxon>
        <taxon>Clavelina</taxon>
    </lineage>
</organism>
<dbReference type="Proteomes" id="UP001642483">
    <property type="component" value="Unassembled WGS sequence"/>
</dbReference>
<comment type="caution">
    <text evidence="4">The sequence shown here is derived from an EMBL/GenBank/DDBJ whole genome shotgun (WGS) entry which is preliminary data.</text>
</comment>
<dbReference type="SUPFAM" id="SSF81665">
    <property type="entry name" value="Calcium ATPase, transmembrane domain M"/>
    <property type="match status" value="1"/>
</dbReference>
<keyword evidence="5" id="KW-1185">Reference proteome</keyword>
<keyword evidence="3" id="KW-0812">Transmembrane</keyword>
<comment type="subcellular location">
    <subcellularLocation>
        <location evidence="1">Cell membrane</location>
        <topology evidence="1">Multi-pass membrane protein</topology>
    </subcellularLocation>
</comment>
<keyword evidence="3" id="KW-0472">Membrane</keyword>
<name>A0ABP0G4N4_CLALP</name>
<dbReference type="PANTHER" id="PTHR43294">
    <property type="entry name" value="SODIUM/POTASSIUM-TRANSPORTING ATPASE SUBUNIT ALPHA"/>
    <property type="match status" value="1"/>
</dbReference>
<keyword evidence="2" id="KW-1003">Cell membrane</keyword>
<sequence>MSAIGHGKKEANVMREISKSAKINARNSLYGLKKAIAFLDNTVMRRIASGLEVGDTLIAREVERFIVIISGVAVFLGVTIFIISFVLHDTPVEATVFFIKIIVANVPEFLLTTIIVCLMLTAERMEKKKCLVKNLEAVGSPTQNRMMVSNFEIED</sequence>
<evidence type="ECO:0000313" key="5">
    <source>
        <dbReference type="Proteomes" id="UP001642483"/>
    </source>
</evidence>
<protein>
    <submittedName>
        <fullName evidence="4">Uncharacterized protein</fullName>
    </submittedName>
</protein>
<evidence type="ECO:0000256" key="2">
    <source>
        <dbReference type="ARBA" id="ARBA00022475"/>
    </source>
</evidence>
<dbReference type="Gene3D" id="2.70.150.10">
    <property type="entry name" value="Calcium-transporting ATPase, cytoplasmic transduction domain A"/>
    <property type="match status" value="1"/>
</dbReference>
<dbReference type="EMBL" id="CAWYQH010000103">
    <property type="protein sequence ID" value="CAK8686786.1"/>
    <property type="molecule type" value="Genomic_DNA"/>
</dbReference>
<feature type="transmembrane region" description="Helical" evidence="3">
    <location>
        <begin position="97"/>
        <end position="120"/>
    </location>
</feature>
<proteinExistence type="predicted"/>
<accession>A0ABP0G4N4</accession>
<gene>
    <name evidence="4" type="ORF">CVLEPA_LOCUS18704</name>
</gene>
<reference evidence="4 5" key="1">
    <citation type="submission" date="2024-02" db="EMBL/GenBank/DDBJ databases">
        <authorList>
            <person name="Daric V."/>
            <person name="Darras S."/>
        </authorList>
    </citation>
    <scope>NUCLEOTIDE SEQUENCE [LARGE SCALE GENOMIC DNA]</scope>
</reference>
<evidence type="ECO:0000256" key="3">
    <source>
        <dbReference type="SAM" id="Phobius"/>
    </source>
</evidence>
<evidence type="ECO:0000313" key="4">
    <source>
        <dbReference type="EMBL" id="CAK8686786.1"/>
    </source>
</evidence>
<dbReference type="InterPro" id="IPR023298">
    <property type="entry name" value="ATPase_P-typ_TM_dom_sf"/>
</dbReference>
<dbReference type="PANTHER" id="PTHR43294:SF13">
    <property type="entry name" value="SODIUM_POTASSIUM-TRANSPORTING ATPASE SUBUNIT ALPHA"/>
    <property type="match status" value="1"/>
</dbReference>
<dbReference type="InterPro" id="IPR050510">
    <property type="entry name" value="Cation_transp_ATPase_P-type"/>
</dbReference>
<keyword evidence="3" id="KW-1133">Transmembrane helix</keyword>